<gene>
    <name evidence="2" type="ORF">D0435_15520</name>
</gene>
<keyword evidence="3" id="KW-1185">Reference proteome</keyword>
<sequence length="109" mass="11889">MGSERGILGQPRVQNGLRKGDLGSAMRRQREAGSEMDVLGSACNETGAENIILGALFWELPQHRMGSESGFLGPVQKKQQRKRTQKAAFGVRFTSPAHTELRKRGLGPA</sequence>
<proteinExistence type="predicted"/>
<evidence type="ECO:0000313" key="3">
    <source>
        <dbReference type="Proteomes" id="UP000446866"/>
    </source>
</evidence>
<accession>A0A845QQS3</accession>
<name>A0A845QQS3_9FIRM</name>
<reference evidence="2 3" key="1">
    <citation type="submission" date="2018-08" db="EMBL/GenBank/DDBJ databases">
        <title>Murine metabolic-syndrome-specific gut microbial biobank.</title>
        <authorList>
            <person name="Liu C."/>
        </authorList>
    </citation>
    <scope>NUCLEOTIDE SEQUENCE [LARGE SCALE GENOMIC DNA]</scope>
    <source>
        <strain evidence="2 3">28</strain>
    </source>
</reference>
<feature type="region of interest" description="Disordered" evidence="1">
    <location>
        <begin position="69"/>
        <end position="90"/>
    </location>
</feature>
<protein>
    <submittedName>
        <fullName evidence="2">Uncharacterized protein</fullName>
    </submittedName>
</protein>
<evidence type="ECO:0000256" key="1">
    <source>
        <dbReference type="SAM" id="MobiDB-lite"/>
    </source>
</evidence>
<feature type="region of interest" description="Disordered" evidence="1">
    <location>
        <begin position="1"/>
        <end position="33"/>
    </location>
</feature>
<organism evidence="2 3">
    <name type="scientific">Anaerotruncus colihominis</name>
    <dbReference type="NCBI Taxonomy" id="169435"/>
    <lineage>
        <taxon>Bacteria</taxon>
        <taxon>Bacillati</taxon>
        <taxon>Bacillota</taxon>
        <taxon>Clostridia</taxon>
        <taxon>Eubacteriales</taxon>
        <taxon>Oscillospiraceae</taxon>
        <taxon>Anaerotruncus</taxon>
    </lineage>
</organism>
<dbReference type="Proteomes" id="UP000446866">
    <property type="component" value="Unassembled WGS sequence"/>
</dbReference>
<comment type="caution">
    <text evidence="2">The sequence shown here is derived from an EMBL/GenBank/DDBJ whole genome shotgun (WGS) entry which is preliminary data.</text>
</comment>
<dbReference type="AlphaFoldDB" id="A0A845QQS3"/>
<dbReference type="EMBL" id="QXWK01000073">
    <property type="protein sequence ID" value="NBH63043.1"/>
    <property type="molecule type" value="Genomic_DNA"/>
</dbReference>
<evidence type="ECO:0000313" key="2">
    <source>
        <dbReference type="EMBL" id="NBH63043.1"/>
    </source>
</evidence>